<dbReference type="EMBL" id="MU032348">
    <property type="protein sequence ID" value="KAF3764396.1"/>
    <property type="molecule type" value="Genomic_DNA"/>
</dbReference>
<evidence type="ECO:0000313" key="4">
    <source>
        <dbReference type="Proteomes" id="UP000803844"/>
    </source>
</evidence>
<name>A0A9P4Y0P3_CRYP1</name>
<dbReference type="Pfam" id="PF08213">
    <property type="entry name" value="COX24_C"/>
    <property type="match status" value="1"/>
</dbReference>
<gene>
    <name evidence="3" type="ORF">M406DRAFT_356534</name>
</gene>
<accession>A0A9P4Y0P3</accession>
<evidence type="ECO:0000313" key="3">
    <source>
        <dbReference type="EMBL" id="KAF3764396.1"/>
    </source>
</evidence>
<dbReference type="SMART" id="SM01155">
    <property type="entry name" value="DUF1713"/>
    <property type="match status" value="1"/>
</dbReference>
<feature type="domain" description="Ribosomal protein mS38 C-terminal" evidence="2">
    <location>
        <begin position="119"/>
        <end position="152"/>
    </location>
</feature>
<dbReference type="Proteomes" id="UP000803844">
    <property type="component" value="Unassembled WGS sequence"/>
</dbReference>
<feature type="region of interest" description="Disordered" evidence="1">
    <location>
        <begin position="126"/>
        <end position="153"/>
    </location>
</feature>
<feature type="region of interest" description="Disordered" evidence="1">
    <location>
        <begin position="1"/>
        <end position="45"/>
    </location>
</feature>
<feature type="region of interest" description="Disordered" evidence="1">
    <location>
        <begin position="74"/>
        <end position="95"/>
    </location>
</feature>
<dbReference type="GeneID" id="63840599"/>
<organism evidence="3 4">
    <name type="scientific">Cryphonectria parasitica (strain ATCC 38755 / EP155)</name>
    <dbReference type="NCBI Taxonomy" id="660469"/>
    <lineage>
        <taxon>Eukaryota</taxon>
        <taxon>Fungi</taxon>
        <taxon>Dikarya</taxon>
        <taxon>Ascomycota</taxon>
        <taxon>Pezizomycotina</taxon>
        <taxon>Sordariomycetes</taxon>
        <taxon>Sordariomycetidae</taxon>
        <taxon>Diaporthales</taxon>
        <taxon>Cryphonectriaceae</taxon>
        <taxon>Cryphonectria-Endothia species complex</taxon>
        <taxon>Cryphonectria</taxon>
    </lineage>
</organism>
<comment type="caution">
    <text evidence="3">The sequence shown here is derived from an EMBL/GenBank/DDBJ whole genome shotgun (WGS) entry which is preliminary data.</text>
</comment>
<sequence>MSGQFLPFRPPPLPQPESAKATAASTGTTKTGEQHAMEEDSQQDVQTRVYKAVFTIEETTDGNGEVKIVAHSPELIEEPESGSDSSASAGPVEPQTFLERMALRQLRYEEARRPRNTMLAISVKRQRKLKMKKKKYKKLTKRLRHERLKHGRT</sequence>
<reference evidence="3" key="1">
    <citation type="journal article" date="2020" name="Phytopathology">
        <title>Genome sequence of the chestnut blight fungus Cryphonectria parasitica EP155: A fundamental resource for an archetypical invasive plant pathogen.</title>
        <authorList>
            <person name="Crouch J.A."/>
            <person name="Dawe A."/>
            <person name="Aerts A."/>
            <person name="Barry K."/>
            <person name="Churchill A.C.L."/>
            <person name="Grimwood J."/>
            <person name="Hillman B."/>
            <person name="Milgroom M.G."/>
            <person name="Pangilinan J."/>
            <person name="Smith M."/>
            <person name="Salamov A."/>
            <person name="Schmutz J."/>
            <person name="Yadav J."/>
            <person name="Grigoriev I.V."/>
            <person name="Nuss D."/>
        </authorList>
    </citation>
    <scope>NUCLEOTIDE SEQUENCE</scope>
    <source>
        <strain evidence="3">EP155</strain>
    </source>
</reference>
<dbReference type="OrthoDB" id="5364404at2759"/>
<dbReference type="AlphaFoldDB" id="A0A9P4Y0P3"/>
<keyword evidence="4" id="KW-1185">Reference proteome</keyword>
<evidence type="ECO:0000259" key="2">
    <source>
        <dbReference type="SMART" id="SM01155"/>
    </source>
</evidence>
<evidence type="ECO:0000256" key="1">
    <source>
        <dbReference type="SAM" id="MobiDB-lite"/>
    </source>
</evidence>
<feature type="compositionally biased region" description="Low complexity" evidence="1">
    <location>
        <begin position="16"/>
        <end position="31"/>
    </location>
</feature>
<proteinExistence type="predicted"/>
<dbReference type="InterPro" id="IPR013177">
    <property type="entry name" value="Ribosomal_mS38_C"/>
</dbReference>
<dbReference type="RefSeq" id="XP_040775357.1">
    <property type="nucleotide sequence ID" value="XM_040923470.1"/>
</dbReference>
<protein>
    <recommendedName>
        <fullName evidence="2">Ribosomal protein mS38 C-terminal domain-containing protein</fullName>
    </recommendedName>
</protein>